<dbReference type="OrthoDB" id="3941101at2759"/>
<dbReference type="Proteomes" id="UP000799779">
    <property type="component" value="Unassembled WGS sequence"/>
</dbReference>
<accession>A0A6A5WXK9</accession>
<evidence type="ECO:0000256" key="1">
    <source>
        <dbReference type="SAM" id="MobiDB-lite"/>
    </source>
</evidence>
<evidence type="ECO:0000313" key="3">
    <source>
        <dbReference type="Proteomes" id="UP000799779"/>
    </source>
</evidence>
<name>A0A6A5WXK9_9PLEO</name>
<sequence>MNPARRLELFEDDAPDEELPGYEPRSAPEYESEDSIPLHTFQMLQVDRRHQLLVPLTSSDTNAYKVLTNGVFQRLSKKPDMELLRISPEQMLESSASIRFDNNGPLPWRPRANVSHDSGDIGMESRNFSDWTFTIGNTSYIWQLAIQPMSLVFRRKASTSVIARFIYSQYGTWAANGAAVGELTVYRDGLSVGRAGLETIICGLMVAIIHFKKMGRNYRNDGPVRATSLPGAGLPQQRTLFDNASNL</sequence>
<dbReference type="AlphaFoldDB" id="A0A6A5WXK9"/>
<protein>
    <submittedName>
        <fullName evidence="2">Uncharacterized protein</fullName>
    </submittedName>
</protein>
<feature type="region of interest" description="Disordered" evidence="1">
    <location>
        <begin position="1"/>
        <end position="33"/>
    </location>
</feature>
<reference evidence="2" key="1">
    <citation type="journal article" date="2020" name="Stud. Mycol.">
        <title>101 Dothideomycetes genomes: a test case for predicting lifestyles and emergence of pathogens.</title>
        <authorList>
            <person name="Haridas S."/>
            <person name="Albert R."/>
            <person name="Binder M."/>
            <person name="Bloem J."/>
            <person name="Labutti K."/>
            <person name="Salamov A."/>
            <person name="Andreopoulos B."/>
            <person name="Baker S."/>
            <person name="Barry K."/>
            <person name="Bills G."/>
            <person name="Bluhm B."/>
            <person name="Cannon C."/>
            <person name="Castanera R."/>
            <person name="Culley D."/>
            <person name="Daum C."/>
            <person name="Ezra D."/>
            <person name="Gonzalez J."/>
            <person name="Henrissat B."/>
            <person name="Kuo A."/>
            <person name="Liang C."/>
            <person name="Lipzen A."/>
            <person name="Lutzoni F."/>
            <person name="Magnuson J."/>
            <person name="Mondo S."/>
            <person name="Nolan M."/>
            <person name="Ohm R."/>
            <person name="Pangilinan J."/>
            <person name="Park H.-J."/>
            <person name="Ramirez L."/>
            <person name="Alfaro M."/>
            <person name="Sun H."/>
            <person name="Tritt A."/>
            <person name="Yoshinaga Y."/>
            <person name="Zwiers L.-H."/>
            <person name="Turgeon B."/>
            <person name="Goodwin S."/>
            <person name="Spatafora J."/>
            <person name="Crous P."/>
            <person name="Grigoriev I."/>
        </authorList>
    </citation>
    <scope>NUCLEOTIDE SEQUENCE</scope>
    <source>
        <strain evidence="2">CBS 123094</strain>
    </source>
</reference>
<organism evidence="2 3">
    <name type="scientific">Amniculicola lignicola CBS 123094</name>
    <dbReference type="NCBI Taxonomy" id="1392246"/>
    <lineage>
        <taxon>Eukaryota</taxon>
        <taxon>Fungi</taxon>
        <taxon>Dikarya</taxon>
        <taxon>Ascomycota</taxon>
        <taxon>Pezizomycotina</taxon>
        <taxon>Dothideomycetes</taxon>
        <taxon>Pleosporomycetidae</taxon>
        <taxon>Pleosporales</taxon>
        <taxon>Amniculicolaceae</taxon>
        <taxon>Amniculicola</taxon>
    </lineage>
</organism>
<proteinExistence type="predicted"/>
<feature type="compositionally biased region" description="Acidic residues" evidence="1">
    <location>
        <begin position="10"/>
        <end position="20"/>
    </location>
</feature>
<gene>
    <name evidence="2" type="ORF">P154DRAFT_517613</name>
</gene>
<keyword evidence="3" id="KW-1185">Reference proteome</keyword>
<evidence type="ECO:0000313" key="2">
    <source>
        <dbReference type="EMBL" id="KAF2006553.1"/>
    </source>
</evidence>
<dbReference type="EMBL" id="ML977559">
    <property type="protein sequence ID" value="KAF2006553.1"/>
    <property type="molecule type" value="Genomic_DNA"/>
</dbReference>